<evidence type="ECO:0000313" key="2">
    <source>
        <dbReference type="Proteomes" id="UP001345963"/>
    </source>
</evidence>
<dbReference type="EMBL" id="JAHUTI010094632">
    <property type="protein sequence ID" value="MED6262789.1"/>
    <property type="molecule type" value="Genomic_DNA"/>
</dbReference>
<sequence>MAGVVQPNGHHLQAPTSEQWEGELIRLRTVLMDSMMDDESISSCEGQSSTSLNLDPRSCPASAHISVVLVVNSLYFAAVSNKKIVTFVPA</sequence>
<reference evidence="1 2" key="1">
    <citation type="submission" date="2021-07" db="EMBL/GenBank/DDBJ databases">
        <authorList>
            <person name="Palmer J.M."/>
        </authorList>
    </citation>
    <scope>NUCLEOTIDE SEQUENCE [LARGE SCALE GENOMIC DNA]</scope>
    <source>
        <strain evidence="1 2">AT_MEX2019</strain>
        <tissue evidence="1">Muscle</tissue>
    </source>
</reference>
<accession>A0ABU7CJJ0</accession>
<keyword evidence="2" id="KW-1185">Reference proteome</keyword>
<name>A0ABU7CJJ0_9TELE</name>
<evidence type="ECO:0000313" key="1">
    <source>
        <dbReference type="EMBL" id="MED6262789.1"/>
    </source>
</evidence>
<gene>
    <name evidence="1" type="ORF">ATANTOWER_026070</name>
</gene>
<dbReference type="Proteomes" id="UP001345963">
    <property type="component" value="Unassembled WGS sequence"/>
</dbReference>
<protein>
    <submittedName>
        <fullName evidence="1">Uncharacterized protein</fullName>
    </submittedName>
</protein>
<organism evidence="1 2">
    <name type="scientific">Ataeniobius toweri</name>
    <dbReference type="NCBI Taxonomy" id="208326"/>
    <lineage>
        <taxon>Eukaryota</taxon>
        <taxon>Metazoa</taxon>
        <taxon>Chordata</taxon>
        <taxon>Craniata</taxon>
        <taxon>Vertebrata</taxon>
        <taxon>Euteleostomi</taxon>
        <taxon>Actinopterygii</taxon>
        <taxon>Neopterygii</taxon>
        <taxon>Teleostei</taxon>
        <taxon>Neoteleostei</taxon>
        <taxon>Acanthomorphata</taxon>
        <taxon>Ovalentaria</taxon>
        <taxon>Atherinomorphae</taxon>
        <taxon>Cyprinodontiformes</taxon>
        <taxon>Goodeidae</taxon>
        <taxon>Ataeniobius</taxon>
    </lineage>
</organism>
<comment type="caution">
    <text evidence="1">The sequence shown here is derived from an EMBL/GenBank/DDBJ whole genome shotgun (WGS) entry which is preliminary data.</text>
</comment>
<proteinExistence type="predicted"/>